<dbReference type="HOGENOM" id="CLU_029499_1_2_4"/>
<evidence type="ECO:0000256" key="3">
    <source>
        <dbReference type="ARBA" id="ARBA00019048"/>
    </source>
</evidence>
<keyword evidence="10" id="KW-1185">Reference proteome</keyword>
<comment type="similarity">
    <text evidence="1 7">Belongs to the UDPGP type 2 family.</text>
</comment>
<dbReference type="Proteomes" id="UP000011547">
    <property type="component" value="Chromosome"/>
</dbReference>
<organism evidence="9 10">
    <name type="scientific">Candidatus Kinetoplastidibacterium desouzai TCC079E</name>
    <dbReference type="NCBI Taxonomy" id="1208919"/>
    <lineage>
        <taxon>Bacteria</taxon>
        <taxon>Pseudomonadati</taxon>
        <taxon>Pseudomonadota</taxon>
        <taxon>Betaproteobacteria</taxon>
        <taxon>Candidatus Kinetoplastidibacterium</taxon>
    </lineage>
</organism>
<dbReference type="OrthoDB" id="9803306at2"/>
<feature type="domain" description="Nucleotidyl transferase" evidence="8">
    <location>
        <begin position="8"/>
        <end position="268"/>
    </location>
</feature>
<dbReference type="PANTHER" id="PTHR43197:SF1">
    <property type="entry name" value="UTP--GLUCOSE-1-PHOSPHATE URIDYLYLTRANSFERASE"/>
    <property type="match status" value="1"/>
</dbReference>
<evidence type="ECO:0000313" key="9">
    <source>
        <dbReference type="EMBL" id="AGF47086.1"/>
    </source>
</evidence>
<dbReference type="PATRIC" id="fig|1208919.3.peg.527"/>
<dbReference type="SUPFAM" id="SSF53448">
    <property type="entry name" value="Nucleotide-diphospho-sugar transferases"/>
    <property type="match status" value="1"/>
</dbReference>
<dbReference type="InterPro" id="IPR005835">
    <property type="entry name" value="NTP_transferase_dom"/>
</dbReference>
<dbReference type="RefSeq" id="WP_015396497.1">
    <property type="nucleotide sequence ID" value="NC_020294.1"/>
</dbReference>
<evidence type="ECO:0000256" key="5">
    <source>
        <dbReference type="ARBA" id="ARBA00022695"/>
    </source>
</evidence>
<dbReference type="NCBIfam" id="TIGR01099">
    <property type="entry name" value="galU"/>
    <property type="match status" value="1"/>
</dbReference>
<evidence type="ECO:0000256" key="7">
    <source>
        <dbReference type="RuleBase" id="RU361259"/>
    </source>
</evidence>
<evidence type="ECO:0000259" key="8">
    <source>
        <dbReference type="Pfam" id="PF00483"/>
    </source>
</evidence>
<dbReference type="CDD" id="cd02541">
    <property type="entry name" value="UGPase_prokaryotic"/>
    <property type="match status" value="1"/>
</dbReference>
<reference evidence="9 10" key="1">
    <citation type="journal article" date="2013" name="Genome Biol. Evol.">
        <title>Genome evolution and phylogenomic analysis of candidatus kinetoplastibacterium, the betaproteobacterial endosymbionts of strigomonas and angomonas.</title>
        <authorList>
            <person name="Alves J.M."/>
            <person name="Serrano M.G."/>
            <person name="Maia da Silva F."/>
            <person name="Voegtly L.J."/>
            <person name="Matveyev A.V."/>
            <person name="Teixeira M.M."/>
            <person name="Camargo E.P."/>
            <person name="Buck G.A."/>
        </authorList>
    </citation>
    <scope>NUCLEOTIDE SEQUENCE [LARGE SCALE GENOMIC DNA]</scope>
    <source>
        <strain evidence="9 10">TCC079E</strain>
    </source>
</reference>
<accession>M1LSH9</accession>
<dbReference type="EMBL" id="CP003803">
    <property type="protein sequence ID" value="AGF47086.1"/>
    <property type="molecule type" value="Genomic_DNA"/>
</dbReference>
<comment type="catalytic activity">
    <reaction evidence="6 7">
        <text>alpha-D-glucose 1-phosphate + UTP + H(+) = UDP-alpha-D-glucose + diphosphate</text>
        <dbReference type="Rhea" id="RHEA:19889"/>
        <dbReference type="ChEBI" id="CHEBI:15378"/>
        <dbReference type="ChEBI" id="CHEBI:33019"/>
        <dbReference type="ChEBI" id="CHEBI:46398"/>
        <dbReference type="ChEBI" id="CHEBI:58601"/>
        <dbReference type="ChEBI" id="CHEBI:58885"/>
        <dbReference type="EC" id="2.7.7.9"/>
    </reaction>
</comment>
<dbReference type="InterPro" id="IPR029044">
    <property type="entry name" value="Nucleotide-diphossugar_trans"/>
</dbReference>
<dbReference type="InterPro" id="IPR005771">
    <property type="entry name" value="GalU_uridylyltTrfase_bac/arc"/>
</dbReference>
<sequence length="285" mass="32054">MNHVKKAIFPVGGMGSRLLPATKTLPKEILPIINKPIIQYAVEEALKSDITELIFITGRHKRPIEDHFDTAPELELYLLNKKKFDLLNAIKSIVPKKTSCIFIRQPGPLGLGHAILSAEPVIKNEKFAVILPDDLIDADTPTIKQLINISNKVDSSVIAVEDVLLEDIQKYGIITQENEYKNQKISKIINIIEKPCIKTAPSNTAVVGRYILEPHIFKHLQKTLPGLNNEIQLTDGISSLMKEKNIFAYRYDGIRFDCGNKTGMFNANIYFGKKYHGLVPIKNEK</sequence>
<gene>
    <name evidence="9" type="ORF">CDSE_0835</name>
</gene>
<protein>
    <recommendedName>
        <fullName evidence="3 7">UTP--glucose-1-phosphate uridylyltransferase</fullName>
        <ecNumber evidence="2 7">2.7.7.9</ecNumber>
    </recommendedName>
    <alternativeName>
        <fullName evidence="7">UDP-glucose pyrophosphorylase</fullName>
    </alternativeName>
</protein>
<proteinExistence type="inferred from homology"/>
<dbReference type="KEGG" id="kde:CDSE_0835"/>
<dbReference type="STRING" id="1208919.CDSE_0835"/>
<dbReference type="EC" id="2.7.7.9" evidence="2 7"/>
<dbReference type="PANTHER" id="PTHR43197">
    <property type="entry name" value="UTP--GLUCOSE-1-PHOSPHATE URIDYLYLTRANSFERASE"/>
    <property type="match status" value="1"/>
</dbReference>
<keyword evidence="4 7" id="KW-0808">Transferase</keyword>
<evidence type="ECO:0000256" key="4">
    <source>
        <dbReference type="ARBA" id="ARBA00022679"/>
    </source>
</evidence>
<keyword evidence="5 7" id="KW-0548">Nucleotidyltransferase</keyword>
<dbReference type="GO" id="GO:0006011">
    <property type="term" value="P:UDP-alpha-D-glucose metabolic process"/>
    <property type="evidence" value="ECO:0007669"/>
    <property type="project" value="InterPro"/>
</dbReference>
<evidence type="ECO:0000256" key="1">
    <source>
        <dbReference type="ARBA" id="ARBA00006890"/>
    </source>
</evidence>
<dbReference type="AlphaFoldDB" id="M1LSH9"/>
<dbReference type="GO" id="GO:0003983">
    <property type="term" value="F:UTP:glucose-1-phosphate uridylyltransferase activity"/>
    <property type="evidence" value="ECO:0007669"/>
    <property type="project" value="UniProtKB-EC"/>
</dbReference>
<dbReference type="eggNOG" id="COG1210">
    <property type="taxonomic scope" value="Bacteria"/>
</dbReference>
<evidence type="ECO:0000313" key="10">
    <source>
        <dbReference type="Proteomes" id="UP000011547"/>
    </source>
</evidence>
<name>M1LSH9_9PROT</name>
<dbReference type="Gene3D" id="3.90.550.10">
    <property type="entry name" value="Spore Coat Polysaccharide Biosynthesis Protein SpsA, Chain A"/>
    <property type="match status" value="1"/>
</dbReference>
<evidence type="ECO:0000256" key="2">
    <source>
        <dbReference type="ARBA" id="ARBA00012415"/>
    </source>
</evidence>
<dbReference type="Pfam" id="PF00483">
    <property type="entry name" value="NTP_transferase"/>
    <property type="match status" value="1"/>
</dbReference>
<evidence type="ECO:0000256" key="6">
    <source>
        <dbReference type="ARBA" id="ARBA00048128"/>
    </source>
</evidence>